<evidence type="ECO:0000256" key="8">
    <source>
        <dbReference type="RuleBase" id="RU367082"/>
    </source>
</evidence>
<comment type="function">
    <text evidence="8">Mediates the side-chain deamidation of N-terminal glutamine residues to glutamate, an important step in N-end rule pathway of protein degradation. Conversion of the resulting N-terminal glutamine to glutamate renders the protein susceptible to arginylation, polyubiquitination and degradation as specified by the N-end rule. Does not act on substrates with internal or C-terminal glutamine and does not act on non-glutamine residues in any position.</text>
</comment>
<dbReference type="RefSeq" id="XP_004990422.1">
    <property type="nucleotide sequence ID" value="XM_004990365.1"/>
</dbReference>
<dbReference type="EC" id="3.5.1.122" evidence="3 8"/>
<dbReference type="InterPro" id="IPR039733">
    <property type="entry name" value="NTAQ1"/>
</dbReference>
<dbReference type="Proteomes" id="UP000007799">
    <property type="component" value="Unassembled WGS sequence"/>
</dbReference>
<protein>
    <recommendedName>
        <fullName evidence="4 8">Protein N-terminal glutamine amidohydrolase</fullName>
        <ecNumber evidence="3 8">3.5.1.122</ecNumber>
    </recommendedName>
    <alternativeName>
        <fullName evidence="6 8">Protein NH2-terminal glutamine deamidase</fullName>
    </alternativeName>
</protein>
<evidence type="ECO:0000256" key="3">
    <source>
        <dbReference type="ARBA" id="ARBA00012718"/>
    </source>
</evidence>
<evidence type="ECO:0000256" key="7">
    <source>
        <dbReference type="ARBA" id="ARBA00048768"/>
    </source>
</evidence>
<dbReference type="GO" id="GO:0008418">
    <property type="term" value="F:protein-N-terminal asparagine amidohydrolase activity"/>
    <property type="evidence" value="ECO:0007669"/>
    <property type="project" value="UniProtKB-UniRule"/>
</dbReference>
<dbReference type="GeneID" id="16070978"/>
<dbReference type="PANTHER" id="PTHR13035">
    <property type="entry name" value="PROTEIN N-TERMINAL GLUTAMINE AMIDOHYDROLASE"/>
    <property type="match status" value="1"/>
</dbReference>
<organism evidence="12">
    <name type="scientific">Salpingoeca rosetta (strain ATCC 50818 / BSB-021)</name>
    <dbReference type="NCBI Taxonomy" id="946362"/>
    <lineage>
        <taxon>Eukaryota</taxon>
        <taxon>Choanoflagellata</taxon>
        <taxon>Craspedida</taxon>
        <taxon>Salpingoecidae</taxon>
        <taxon>Salpingoeca</taxon>
    </lineage>
</organism>
<evidence type="ECO:0000256" key="2">
    <source>
        <dbReference type="ARBA" id="ARBA00011245"/>
    </source>
</evidence>
<dbReference type="PANTHER" id="PTHR13035:SF0">
    <property type="entry name" value="PROTEIN N-TERMINAL GLUTAMINE AMIDOHYDROLASE"/>
    <property type="match status" value="1"/>
</dbReference>
<dbReference type="Pfam" id="PF09764">
    <property type="entry name" value="Nt_Gln_amidase"/>
    <property type="match status" value="1"/>
</dbReference>
<dbReference type="STRING" id="946362.F2UK85"/>
<keyword evidence="5 8" id="KW-0378">Hydrolase</keyword>
<name>F2UK85_SALR5</name>
<dbReference type="OrthoDB" id="10266930at2759"/>
<dbReference type="KEGG" id="sre:PTSG_08632"/>
<dbReference type="EMBL" id="GL832978">
    <property type="protein sequence ID" value="EGD77534.1"/>
    <property type="molecule type" value="Genomic_DNA"/>
</dbReference>
<comment type="similarity">
    <text evidence="1 8">Belongs to the NTAQ1 family.</text>
</comment>
<evidence type="ECO:0000256" key="1">
    <source>
        <dbReference type="ARBA" id="ARBA00008985"/>
    </source>
</evidence>
<sequence length="256" mass="27697">MVDREGLTYTRCYCEENVWKLLHDEAPRISAGDAYNACNAAAAVSWAACFISNPNKTVAVACQAASQDELGLVVWDYHVVAIGPDPQTGQPSVFDLDTTLPFPCPIEEYWHKAFLTDWLPPRLHPMFRVVKRDDFLAHFSSDRSHMLRDGDYIAAPPPYPPIQRNGVATNLMKYIEMSHEDRDKGVVCATLDAVLEYVAGDDGDNSSGDGGDGDGDGDDDHSSGDDGGNDSDDAGDDSDGDYDGRSGSNGGKGLNE</sequence>
<evidence type="ECO:0000256" key="6">
    <source>
        <dbReference type="ARBA" id="ARBA00029677"/>
    </source>
</evidence>
<reference evidence="11" key="1">
    <citation type="submission" date="2009-08" db="EMBL/GenBank/DDBJ databases">
        <title>Annotation of Salpingoeca rosetta.</title>
        <authorList>
            <consortium name="The Broad Institute Genome Sequencing Platform"/>
            <person name="Russ C."/>
            <person name="Cuomo C."/>
            <person name="Burger G."/>
            <person name="Gray M.W."/>
            <person name="Holland P.W.H."/>
            <person name="King N."/>
            <person name="Lang F.B.F."/>
            <person name="Roger A.J."/>
            <person name="Ruiz-Trillo I."/>
            <person name="Young S.K."/>
            <person name="Zeng Q."/>
            <person name="Gargeya S."/>
            <person name="Alvarado L."/>
            <person name="Berlin A."/>
            <person name="Chapman S.B."/>
            <person name="Chen Z."/>
            <person name="Freedman E."/>
            <person name="Gellesch M."/>
            <person name="Goldberg J."/>
            <person name="Griggs A."/>
            <person name="Gujja S."/>
            <person name="Heilman E."/>
            <person name="Heiman D."/>
            <person name="Howarth C."/>
            <person name="Mehta T."/>
            <person name="Neiman D."/>
            <person name="Pearson M."/>
            <person name="Roberts A."/>
            <person name="Saif S."/>
            <person name="Shea T."/>
            <person name="Shenoy N."/>
            <person name="Sisk P."/>
            <person name="Stolte C."/>
            <person name="Sykes S."/>
            <person name="White J."/>
            <person name="Yandava C."/>
            <person name="Haas B."/>
            <person name="Nusbaum C."/>
            <person name="Birren B."/>
        </authorList>
    </citation>
    <scope>NUCLEOTIDE SEQUENCE [LARGE SCALE GENOMIC DNA]</scope>
    <source>
        <strain evidence="11">ATCC 50818</strain>
    </source>
</reference>
<evidence type="ECO:0000256" key="9">
    <source>
        <dbReference type="SAM" id="MobiDB-lite"/>
    </source>
</evidence>
<evidence type="ECO:0000313" key="12">
    <source>
        <dbReference type="Proteomes" id="UP000007799"/>
    </source>
</evidence>
<feature type="domain" description="Protein N-terminal glutamine amidohydrolase alpha beta roll" evidence="10">
    <location>
        <begin position="9"/>
        <end position="192"/>
    </location>
</feature>
<evidence type="ECO:0000313" key="11">
    <source>
        <dbReference type="EMBL" id="EGD77534.1"/>
    </source>
</evidence>
<dbReference type="FunCoup" id="F2UK85">
    <property type="interactions" value="1242"/>
</dbReference>
<evidence type="ECO:0000259" key="10">
    <source>
        <dbReference type="Pfam" id="PF09764"/>
    </source>
</evidence>
<dbReference type="InParanoid" id="F2UK85"/>
<comment type="catalytic activity">
    <reaction evidence="7 8">
        <text>N-terminal L-glutaminyl-[protein] + H2O = N-terminal L-glutamyl-[protein] + NH4(+)</text>
        <dbReference type="Rhea" id="RHEA:50680"/>
        <dbReference type="Rhea" id="RHEA-COMP:12668"/>
        <dbReference type="Rhea" id="RHEA-COMP:12777"/>
        <dbReference type="ChEBI" id="CHEBI:15377"/>
        <dbReference type="ChEBI" id="CHEBI:28938"/>
        <dbReference type="ChEBI" id="CHEBI:64721"/>
        <dbReference type="ChEBI" id="CHEBI:64722"/>
        <dbReference type="EC" id="3.5.1.122"/>
    </reaction>
</comment>
<dbReference type="AlphaFoldDB" id="F2UK85"/>
<comment type="subunit">
    <text evidence="2 8">Monomer.</text>
</comment>
<dbReference type="InterPro" id="IPR023128">
    <property type="entry name" value="Prot_N_Gln_amidohydro_ab_roll"/>
</dbReference>
<feature type="compositionally biased region" description="Gly residues" evidence="9">
    <location>
        <begin position="247"/>
        <end position="256"/>
    </location>
</feature>
<dbReference type="GO" id="GO:0070773">
    <property type="term" value="F:protein-N-terminal glutamine amidohydrolase activity"/>
    <property type="evidence" value="ECO:0007669"/>
    <property type="project" value="UniProtKB-UniRule"/>
</dbReference>
<dbReference type="eggNOG" id="KOG3261">
    <property type="taxonomic scope" value="Eukaryota"/>
</dbReference>
<feature type="compositionally biased region" description="Acidic residues" evidence="9">
    <location>
        <begin position="227"/>
        <end position="241"/>
    </location>
</feature>
<proteinExistence type="inferred from homology"/>
<dbReference type="InterPro" id="IPR037132">
    <property type="entry name" value="N_Gln_amidohydro_ab_roll_sf"/>
</dbReference>
<keyword evidence="12" id="KW-1185">Reference proteome</keyword>
<feature type="region of interest" description="Disordered" evidence="9">
    <location>
        <begin position="199"/>
        <end position="256"/>
    </location>
</feature>
<evidence type="ECO:0000256" key="5">
    <source>
        <dbReference type="ARBA" id="ARBA00022801"/>
    </source>
</evidence>
<gene>
    <name evidence="11" type="ORF">PTSG_08632</name>
</gene>
<evidence type="ECO:0000256" key="4">
    <source>
        <dbReference type="ARBA" id="ARBA00021247"/>
    </source>
</evidence>
<dbReference type="GO" id="GO:0005829">
    <property type="term" value="C:cytosol"/>
    <property type="evidence" value="ECO:0007669"/>
    <property type="project" value="TreeGrafter"/>
</dbReference>
<dbReference type="GO" id="GO:0005634">
    <property type="term" value="C:nucleus"/>
    <property type="evidence" value="ECO:0007669"/>
    <property type="project" value="TreeGrafter"/>
</dbReference>
<dbReference type="Gene3D" id="3.10.620.10">
    <property type="entry name" value="Protein N-terminal glutamine amidohydrolase, alpha beta roll"/>
    <property type="match status" value="1"/>
</dbReference>
<accession>F2UK85</accession>
<dbReference type="OMA" id="GWGTVYS"/>